<accession>A0A5C4RZ67</accession>
<evidence type="ECO:0000256" key="1">
    <source>
        <dbReference type="SAM" id="Phobius"/>
    </source>
</evidence>
<keyword evidence="2" id="KW-0808">Transferase</keyword>
<dbReference type="EMBL" id="VDCI01000004">
    <property type="protein sequence ID" value="TNJ36586.1"/>
    <property type="molecule type" value="Genomic_DNA"/>
</dbReference>
<keyword evidence="3" id="KW-1185">Reference proteome</keyword>
<dbReference type="RefSeq" id="WP_139626532.1">
    <property type="nucleotide sequence ID" value="NZ_VDCI01000004.1"/>
</dbReference>
<protein>
    <submittedName>
        <fullName evidence="2">Class I SAM-dependent methyltransferase</fullName>
    </submittedName>
</protein>
<keyword evidence="1" id="KW-1133">Transmembrane helix</keyword>
<name>A0A5C4RZ67_PROVB</name>
<keyword evidence="2" id="KW-0489">Methyltransferase</keyword>
<dbReference type="SUPFAM" id="SSF53335">
    <property type="entry name" value="S-adenosyl-L-methionine-dependent methyltransferases"/>
    <property type="match status" value="1"/>
</dbReference>
<reference evidence="2 3" key="1">
    <citation type="submission" date="2019-05" db="EMBL/GenBank/DDBJ databases">
        <title>Draft Whole-Genome sequence of the green sulfur bacterium Prosthecochloris vibrioformis DSM 260.</title>
        <authorList>
            <person name="Meyer T.E."/>
            <person name="Kyndt J.A."/>
        </authorList>
    </citation>
    <scope>NUCLEOTIDE SEQUENCE [LARGE SCALE GENOMIC DNA]</scope>
    <source>
        <strain evidence="2 3">DSM 260</strain>
    </source>
</reference>
<evidence type="ECO:0000313" key="2">
    <source>
        <dbReference type="EMBL" id="TNJ36586.1"/>
    </source>
</evidence>
<dbReference type="Proteomes" id="UP000309544">
    <property type="component" value="Unassembled WGS sequence"/>
</dbReference>
<gene>
    <name evidence="2" type="ORF">FGF68_05820</name>
</gene>
<dbReference type="GO" id="GO:0032259">
    <property type="term" value="P:methylation"/>
    <property type="evidence" value="ECO:0007669"/>
    <property type="project" value="UniProtKB-KW"/>
</dbReference>
<keyword evidence="1" id="KW-0472">Membrane</keyword>
<keyword evidence="1" id="KW-0812">Transmembrane</keyword>
<dbReference type="CDD" id="cd02440">
    <property type="entry name" value="AdoMet_MTases"/>
    <property type="match status" value="1"/>
</dbReference>
<sequence length="294" mass="33476">MDLDNMRYSTVEVCPVCNQEMCIGLQSWHWVCKSCKYEKSSFQSAINQDAAHDKVNESSRETGLKSLRIKNFKSLITRISGTGVTSGRLLDVGCAHGWFLEMAKSQFEVLGVEPDEKVYSDATYRGNAVRKGYFPDALKVDERFDVIIFNDVFEHLPDVKSTLRSVENYLRTDGLLVLNLPSSSGMFYRVSKILCRMGLAKYFDRLWQKGYPSPHLHYFNNTNLELLLRSNSFQVVSKGTLPSITINGLFARISYADEFSAPIRVVLYWLIVLSLPLFVVMPKDIMYVMAKKVG</sequence>
<organism evidence="2 3">
    <name type="scientific">Prosthecochloris vibrioformis</name>
    <name type="common">Chlorobium vibrioforme</name>
    <dbReference type="NCBI Taxonomy" id="1098"/>
    <lineage>
        <taxon>Bacteria</taxon>
        <taxon>Pseudomonadati</taxon>
        <taxon>Chlorobiota</taxon>
        <taxon>Chlorobiia</taxon>
        <taxon>Chlorobiales</taxon>
        <taxon>Chlorobiaceae</taxon>
        <taxon>Prosthecochloris</taxon>
    </lineage>
</organism>
<dbReference type="Pfam" id="PF13489">
    <property type="entry name" value="Methyltransf_23"/>
    <property type="match status" value="1"/>
</dbReference>
<evidence type="ECO:0000313" key="3">
    <source>
        <dbReference type="Proteomes" id="UP000309544"/>
    </source>
</evidence>
<dbReference type="GO" id="GO:0008168">
    <property type="term" value="F:methyltransferase activity"/>
    <property type="evidence" value="ECO:0007669"/>
    <property type="project" value="UniProtKB-KW"/>
</dbReference>
<dbReference type="Gene3D" id="3.40.50.150">
    <property type="entry name" value="Vaccinia Virus protein VP39"/>
    <property type="match status" value="1"/>
</dbReference>
<proteinExistence type="predicted"/>
<comment type="caution">
    <text evidence="2">The sequence shown here is derived from an EMBL/GenBank/DDBJ whole genome shotgun (WGS) entry which is preliminary data.</text>
</comment>
<dbReference type="PANTHER" id="PTHR43861">
    <property type="entry name" value="TRANS-ACONITATE 2-METHYLTRANSFERASE-RELATED"/>
    <property type="match status" value="1"/>
</dbReference>
<feature type="transmembrane region" description="Helical" evidence="1">
    <location>
        <begin position="265"/>
        <end position="282"/>
    </location>
</feature>
<dbReference type="AlphaFoldDB" id="A0A5C4RZ67"/>
<dbReference type="InterPro" id="IPR029063">
    <property type="entry name" value="SAM-dependent_MTases_sf"/>
</dbReference>